<protein>
    <submittedName>
        <fullName evidence="1">Uncharacterized protein</fullName>
    </submittedName>
</protein>
<sequence length="114" mass="12502">MSMEYGVTPDRTRAVVRVDARLDAARLEELIAGLRDCRASIVPKRFPIMFPGSRISIGNGVHVQEDAAGLLVAVSHPGLGWVGARISIIDLWALMPRACSGQQKRSQMGRLLHR</sequence>
<evidence type="ECO:0000313" key="2">
    <source>
        <dbReference type="Proteomes" id="UP001258945"/>
    </source>
</evidence>
<keyword evidence="2" id="KW-1185">Reference proteome</keyword>
<comment type="caution">
    <text evidence="1">The sequence shown here is derived from an EMBL/GenBank/DDBJ whole genome shotgun (WGS) entry which is preliminary data.</text>
</comment>
<dbReference type="RefSeq" id="WP_314280368.1">
    <property type="nucleotide sequence ID" value="NZ_JAVVDO010000004.1"/>
</dbReference>
<organism evidence="1 2">
    <name type="scientific">Roseomonas gilardii</name>
    <dbReference type="NCBI Taxonomy" id="257708"/>
    <lineage>
        <taxon>Bacteria</taxon>
        <taxon>Pseudomonadati</taxon>
        <taxon>Pseudomonadota</taxon>
        <taxon>Alphaproteobacteria</taxon>
        <taxon>Acetobacterales</taxon>
        <taxon>Roseomonadaceae</taxon>
        <taxon>Roseomonas</taxon>
    </lineage>
</organism>
<evidence type="ECO:0000313" key="1">
    <source>
        <dbReference type="EMBL" id="MDT8330183.1"/>
    </source>
</evidence>
<gene>
    <name evidence="1" type="ORF">RQ831_03895</name>
</gene>
<dbReference type="Proteomes" id="UP001258945">
    <property type="component" value="Unassembled WGS sequence"/>
</dbReference>
<accession>A0ABU3MC73</accession>
<dbReference type="EMBL" id="JAVVDO010000004">
    <property type="protein sequence ID" value="MDT8330183.1"/>
    <property type="molecule type" value="Genomic_DNA"/>
</dbReference>
<proteinExistence type="predicted"/>
<reference evidence="1 2" key="1">
    <citation type="journal article" date="2019" name="Microb. Pathog.">
        <title>Comparison of VITEK 2, MALDI-TOF MS, 16S rRNA gene sequencing, and whole-genome sequencing for identification of Roseomonas mucosa.</title>
        <authorList>
            <person name="Rudolph W.W."/>
            <person name="Gunzer F."/>
            <person name="Trauth M."/>
            <person name="Bunk B."/>
            <person name="Bigge R."/>
            <person name="Schrottner P."/>
        </authorList>
    </citation>
    <scope>NUCLEOTIDE SEQUENCE [LARGE SCALE GENOMIC DNA]</scope>
    <source>
        <strain evidence="1 2">DSM 103800</strain>
    </source>
</reference>
<name>A0ABU3MC73_9PROT</name>